<dbReference type="EMBL" id="BAABDQ010000005">
    <property type="protein sequence ID" value="GAA3549385.1"/>
    <property type="molecule type" value="Genomic_DNA"/>
</dbReference>
<sequence length="66" mass="7065">MAGTLSPGHLAVARIKPAGTRGLGLWLVRRPCDEAELDHPGGGARLGLRMRSAVARRQAVRPGDRR</sequence>
<protein>
    <submittedName>
        <fullName evidence="1">Uncharacterized protein</fullName>
    </submittedName>
</protein>
<gene>
    <name evidence="1" type="ORF">GCM10022419_032170</name>
</gene>
<evidence type="ECO:0000313" key="2">
    <source>
        <dbReference type="Proteomes" id="UP001500630"/>
    </source>
</evidence>
<name>A0ABP6WEU9_9ACTN</name>
<accession>A0ABP6WEU9</accession>
<reference evidence="2" key="1">
    <citation type="journal article" date="2019" name="Int. J. Syst. Evol. Microbiol.">
        <title>The Global Catalogue of Microorganisms (GCM) 10K type strain sequencing project: providing services to taxonomists for standard genome sequencing and annotation.</title>
        <authorList>
            <consortium name="The Broad Institute Genomics Platform"/>
            <consortium name="The Broad Institute Genome Sequencing Center for Infectious Disease"/>
            <person name="Wu L."/>
            <person name="Ma J."/>
        </authorList>
    </citation>
    <scope>NUCLEOTIDE SEQUENCE [LARGE SCALE GENOMIC DNA]</scope>
    <source>
        <strain evidence="2">JCM 17326</strain>
    </source>
</reference>
<keyword evidence="2" id="KW-1185">Reference proteome</keyword>
<comment type="caution">
    <text evidence="1">The sequence shown here is derived from an EMBL/GenBank/DDBJ whole genome shotgun (WGS) entry which is preliminary data.</text>
</comment>
<evidence type="ECO:0000313" key="1">
    <source>
        <dbReference type="EMBL" id="GAA3549385.1"/>
    </source>
</evidence>
<proteinExistence type="predicted"/>
<dbReference type="Proteomes" id="UP001500630">
    <property type="component" value="Unassembled WGS sequence"/>
</dbReference>
<organism evidence="1 2">
    <name type="scientific">Nonomuraea rosea</name>
    <dbReference type="NCBI Taxonomy" id="638574"/>
    <lineage>
        <taxon>Bacteria</taxon>
        <taxon>Bacillati</taxon>
        <taxon>Actinomycetota</taxon>
        <taxon>Actinomycetes</taxon>
        <taxon>Streptosporangiales</taxon>
        <taxon>Streptosporangiaceae</taxon>
        <taxon>Nonomuraea</taxon>
    </lineage>
</organism>